<dbReference type="InterPro" id="IPR007048">
    <property type="entry name" value="IraD/Gp25-like"/>
</dbReference>
<sequence length="139" mass="15784">MQHALFEVLTGQFSNGQTIEDVPRSGDIQMSIMDHLTRLLNARKGSMIHDPDYGLTDIGQIYQSLPYSVNELIDVIRKAILKYEPRLARVDVSFKPIVTTDCVLHLEIFGRLRNGEFVSYDTFFLSGGNAQIKPGRRKK</sequence>
<dbReference type="EMBL" id="UOFR01000028">
    <property type="protein sequence ID" value="VAW94465.1"/>
    <property type="molecule type" value="Genomic_DNA"/>
</dbReference>
<reference evidence="2" key="1">
    <citation type="submission" date="2018-06" db="EMBL/GenBank/DDBJ databases">
        <authorList>
            <person name="Zhirakovskaya E."/>
        </authorList>
    </citation>
    <scope>NUCLEOTIDE SEQUENCE</scope>
</reference>
<protein>
    <recommendedName>
        <fullName evidence="1">IraD/Gp25-like domain-containing protein</fullName>
    </recommendedName>
</protein>
<evidence type="ECO:0000313" key="2">
    <source>
        <dbReference type="EMBL" id="VAW94465.1"/>
    </source>
</evidence>
<name>A0A3B0ZLQ7_9ZZZZ</name>
<accession>A0A3B0ZLQ7</accession>
<dbReference type="Gene3D" id="3.10.450.40">
    <property type="match status" value="1"/>
</dbReference>
<evidence type="ECO:0000259" key="1">
    <source>
        <dbReference type="Pfam" id="PF04965"/>
    </source>
</evidence>
<dbReference type="SUPFAM" id="SSF160719">
    <property type="entry name" value="gpW/gp25-like"/>
    <property type="match status" value="1"/>
</dbReference>
<dbReference type="Pfam" id="PF04965">
    <property type="entry name" value="GPW_gp25"/>
    <property type="match status" value="1"/>
</dbReference>
<feature type="domain" description="IraD/Gp25-like" evidence="1">
    <location>
        <begin position="30"/>
        <end position="114"/>
    </location>
</feature>
<organism evidence="2">
    <name type="scientific">hydrothermal vent metagenome</name>
    <dbReference type="NCBI Taxonomy" id="652676"/>
    <lineage>
        <taxon>unclassified sequences</taxon>
        <taxon>metagenomes</taxon>
        <taxon>ecological metagenomes</taxon>
    </lineage>
</organism>
<dbReference type="AlphaFoldDB" id="A0A3B0ZLQ7"/>
<dbReference type="NCBIfam" id="TIGR03357">
    <property type="entry name" value="VI_zyme"/>
    <property type="match status" value="1"/>
</dbReference>
<proteinExistence type="predicted"/>
<gene>
    <name evidence="2" type="ORF">MNBD_GAMMA21-2131</name>
</gene>
<dbReference type="InterPro" id="IPR017737">
    <property type="entry name" value="TssE1-like"/>
</dbReference>